<reference evidence="1 2" key="1">
    <citation type="submission" date="2019-01" db="EMBL/GenBank/DDBJ databases">
        <title>Coherence of Microcystis species and biogeography revealed through population genomics.</title>
        <authorList>
            <person name="Perez-Carrascal O.M."/>
            <person name="Terrat Y."/>
            <person name="Giani A."/>
            <person name="Fortin N."/>
            <person name="Tromas N."/>
            <person name="Shapiro B.J."/>
        </authorList>
    </citation>
    <scope>NUCLEOTIDE SEQUENCE [LARGE SCALE GENOMIC DNA]</scope>
    <source>
        <strain evidence="1">Mn_MB_F_20050700_S1D</strain>
    </source>
</reference>
<dbReference type="Proteomes" id="UP000319191">
    <property type="component" value="Unassembled WGS sequence"/>
</dbReference>
<protein>
    <recommendedName>
        <fullName evidence="3">Tail fiber protein</fullName>
    </recommendedName>
</protein>
<accession>A0A552IVT5</accession>
<sequence>MPLADTLNRKPGDVLKSDDWNVIIKEIDRKINRDGADTLKGPLTIAEALNANSNVTVKGSLNIVVPQPQDPDGQILGLGPTDASNLRLGYHQDYSWIQSHGGKPLLINRLGNNIGIGWCSTINPVAKLDIASADRTGTHPTAVKGLYITGDFNSDNDGVEFRHSSGTQGIGFGFNTIYAAGSNPNQDLGLKPKGTGEVKVAGNLSVTGSVTGSVSFGSKVRQMLNLWSTNYGIGVQHLTQYFRSDANFAWYKGGSHNDGELNAGGGAVQMVIKDGNVGIGTPNPSTKLEINGDLRVTGTITGTIDATNITTGTLNVARIPNLSANKIIDVVYDIYLRGSAYESTEGTITFLKIANLDFGLTTKRGLNTIILNPGGAYKRKANHDVHGDNNNWNNWADWVNSNAADGDVVAVASFDALTIAPKTGSAATLLGAINGTKAFSANYRVSYALFFIKGESKCIEVLGAYQGPNAHLKTSYAFSQLLFNFNFNNEEDWIVPAFMNGWVNYYDGYNPAGYFKDSLGIVHLRGLVKNGTNNTTIFTLPVGYRPSNRELQTIQTYDQKSSMYVTGRVDILAEGPVTVVSGRDGWVSLDGITFRAGR</sequence>
<name>A0A552IVT5_9CHRO</name>
<dbReference type="AlphaFoldDB" id="A0A552IVT5"/>
<dbReference type="EMBL" id="SFAV01000160">
    <property type="protein sequence ID" value="TRU87598.1"/>
    <property type="molecule type" value="Genomic_DNA"/>
</dbReference>
<comment type="caution">
    <text evidence="1">The sequence shown here is derived from an EMBL/GenBank/DDBJ whole genome shotgun (WGS) entry which is preliminary data.</text>
</comment>
<evidence type="ECO:0008006" key="3">
    <source>
        <dbReference type="Google" id="ProtNLM"/>
    </source>
</evidence>
<evidence type="ECO:0000313" key="2">
    <source>
        <dbReference type="Proteomes" id="UP000319191"/>
    </source>
</evidence>
<evidence type="ECO:0000313" key="1">
    <source>
        <dbReference type="EMBL" id="TRU87598.1"/>
    </source>
</evidence>
<gene>
    <name evidence="1" type="ORF">EWV54_12240</name>
</gene>
<organism evidence="1 2">
    <name type="scientific">Microcystis novacekii Mn_MB_F_20050700_S1D</name>
    <dbReference type="NCBI Taxonomy" id="2486266"/>
    <lineage>
        <taxon>Bacteria</taxon>
        <taxon>Bacillati</taxon>
        <taxon>Cyanobacteriota</taxon>
        <taxon>Cyanophyceae</taxon>
        <taxon>Oscillatoriophycideae</taxon>
        <taxon>Chroococcales</taxon>
        <taxon>Microcystaceae</taxon>
        <taxon>Microcystis</taxon>
    </lineage>
</organism>
<proteinExistence type="predicted"/>